<keyword evidence="3" id="KW-1185">Reference proteome</keyword>
<dbReference type="EMBL" id="AP025225">
    <property type="protein sequence ID" value="BDB96207.1"/>
    <property type="molecule type" value="Genomic_DNA"/>
</dbReference>
<gene>
    <name evidence="2" type="ORF">HYD_3400</name>
</gene>
<sequence length="88" mass="9808">MESVKLASGMSKKNGRHERREIEAHDTIVSTNPSRCLSCVLSLSLKYAIKPALNIMNIEKVSVNETMDFSDRKNAIKLHIAAQAPTIR</sequence>
<evidence type="ECO:0000256" key="1">
    <source>
        <dbReference type="SAM" id="MobiDB-lite"/>
    </source>
</evidence>
<name>A0ABN6L3T7_9PROT</name>
<evidence type="ECO:0000313" key="2">
    <source>
        <dbReference type="EMBL" id="BDB96207.1"/>
    </source>
</evidence>
<evidence type="ECO:0000313" key="3">
    <source>
        <dbReference type="Proteomes" id="UP001320209"/>
    </source>
</evidence>
<protein>
    <submittedName>
        <fullName evidence="2">Uncharacterized protein</fullName>
    </submittedName>
</protein>
<proteinExistence type="predicted"/>
<accession>A0ABN6L3T7</accession>
<feature type="region of interest" description="Disordered" evidence="1">
    <location>
        <begin position="1"/>
        <end position="21"/>
    </location>
</feature>
<reference evidence="2" key="1">
    <citation type="submission" date="2021-10" db="EMBL/GenBank/DDBJ databases">
        <title>Genome Sequence of The Candidatus Hydrogeosomobacter endosymbioticus, an Intracellular Bacterial Symbiont of the Anaerobic Ciliate GW7.</title>
        <authorList>
            <person name="Shiohama Y."/>
            <person name="Shinzato N."/>
        </authorList>
    </citation>
    <scope>NUCLEOTIDE SEQUENCE [LARGE SCALE GENOMIC DNA]</scope>
    <source>
        <strain evidence="2">200920</strain>
    </source>
</reference>
<organism evidence="2 3">
    <name type="scientific">Candidatus Hydrogenosomobacter endosymbioticus</name>
    <dbReference type="NCBI Taxonomy" id="2558174"/>
    <lineage>
        <taxon>Bacteria</taxon>
        <taxon>Pseudomonadati</taxon>
        <taxon>Pseudomonadota</taxon>
        <taxon>Alphaproteobacteria</taxon>
        <taxon>Holosporales</taxon>
        <taxon>Holosporaceae</taxon>
        <taxon>Candidatus Hydrogenosomobacter</taxon>
    </lineage>
</organism>
<dbReference type="Proteomes" id="UP001320209">
    <property type="component" value="Chromosome"/>
</dbReference>